<dbReference type="GO" id="GO:0005524">
    <property type="term" value="F:ATP binding"/>
    <property type="evidence" value="ECO:0007669"/>
    <property type="project" value="UniProtKB-KW"/>
</dbReference>
<gene>
    <name evidence="6" type="ORF">AU468_05545</name>
</gene>
<feature type="compositionally biased region" description="Basic and acidic residues" evidence="4">
    <location>
        <begin position="246"/>
        <end position="262"/>
    </location>
</feature>
<dbReference type="InterPro" id="IPR003439">
    <property type="entry name" value="ABC_transporter-like_ATP-bd"/>
</dbReference>
<dbReference type="PROSITE" id="PS50893">
    <property type="entry name" value="ABC_TRANSPORTER_2"/>
    <property type="match status" value="1"/>
</dbReference>
<dbReference type="InterPro" id="IPR003593">
    <property type="entry name" value="AAA+_ATPase"/>
</dbReference>
<dbReference type="InterPro" id="IPR017871">
    <property type="entry name" value="ABC_transporter-like_CS"/>
</dbReference>
<reference evidence="7" key="1">
    <citation type="submission" date="2015-12" db="EMBL/GenBank/DDBJ databases">
        <authorList>
            <person name="Lodha T.D."/>
            <person name="Chintalapati S."/>
            <person name="Chintalapati V.R."/>
            <person name="Sravanthi T."/>
        </authorList>
    </citation>
    <scope>NUCLEOTIDE SEQUENCE [LARGE SCALE GENOMIC DNA]</scope>
    <source>
        <strain evidence="7">JC133</strain>
    </source>
</reference>
<dbReference type="Gene3D" id="3.40.50.300">
    <property type="entry name" value="P-loop containing nucleotide triphosphate hydrolases"/>
    <property type="match status" value="1"/>
</dbReference>
<sequence length="262" mass="29153">MISLEVQDLSCEYTSRDRSVLAVDRLNLTVHSGTFTAIVGASGCGKTTLLRLIAGLRRADRGSISFGGAADPDRRHHAALVFQDDRLLPWLTVRQNLLLALRRESLAAPEREERLRAALELVKMDRWGSAYPYQLSGGMAQRVNLARALCQRRSLWLLDEPFSALDAITRLQLQQELSRLWEATEPTVLLVTHDISEAVLLADRVLTMGEGRILHDRALDLARPRRRSDPAFIAAVSTIEESLLGDPRETSPPREGTEGKKG</sequence>
<dbReference type="EMBL" id="LPWH01000055">
    <property type="protein sequence ID" value="POR03021.1"/>
    <property type="molecule type" value="Genomic_DNA"/>
</dbReference>
<dbReference type="InterPro" id="IPR050166">
    <property type="entry name" value="ABC_transporter_ATP-bind"/>
</dbReference>
<name>A0A2S4JU25_9SPIO</name>
<keyword evidence="2" id="KW-0547">Nucleotide-binding</keyword>
<keyword evidence="7" id="KW-1185">Reference proteome</keyword>
<dbReference type="AlphaFoldDB" id="A0A2S4JU25"/>
<evidence type="ECO:0000256" key="2">
    <source>
        <dbReference type="ARBA" id="ARBA00022741"/>
    </source>
</evidence>
<feature type="region of interest" description="Disordered" evidence="4">
    <location>
        <begin position="243"/>
        <end position="262"/>
    </location>
</feature>
<evidence type="ECO:0000256" key="3">
    <source>
        <dbReference type="ARBA" id="ARBA00022840"/>
    </source>
</evidence>
<keyword evidence="3" id="KW-0067">ATP-binding</keyword>
<dbReference type="CDD" id="cd03293">
    <property type="entry name" value="ABC_NrtD_SsuB_transporters"/>
    <property type="match status" value="1"/>
</dbReference>
<dbReference type="RefSeq" id="WP_103679867.1">
    <property type="nucleotide sequence ID" value="NZ_LPWH01000055.1"/>
</dbReference>
<dbReference type="SUPFAM" id="SSF52540">
    <property type="entry name" value="P-loop containing nucleoside triphosphate hydrolases"/>
    <property type="match status" value="1"/>
</dbReference>
<dbReference type="PANTHER" id="PTHR42788">
    <property type="entry name" value="TAURINE IMPORT ATP-BINDING PROTEIN-RELATED"/>
    <property type="match status" value="1"/>
</dbReference>
<evidence type="ECO:0000256" key="4">
    <source>
        <dbReference type="SAM" id="MobiDB-lite"/>
    </source>
</evidence>
<dbReference type="SMART" id="SM00382">
    <property type="entry name" value="AAA"/>
    <property type="match status" value="1"/>
</dbReference>
<evidence type="ECO:0000313" key="6">
    <source>
        <dbReference type="EMBL" id="POR03021.1"/>
    </source>
</evidence>
<protein>
    <recommendedName>
        <fullName evidence="5">ABC transporter domain-containing protein</fullName>
    </recommendedName>
</protein>
<dbReference type="InterPro" id="IPR027417">
    <property type="entry name" value="P-loop_NTPase"/>
</dbReference>
<evidence type="ECO:0000313" key="7">
    <source>
        <dbReference type="Proteomes" id="UP000237350"/>
    </source>
</evidence>
<dbReference type="GO" id="GO:0016887">
    <property type="term" value="F:ATP hydrolysis activity"/>
    <property type="evidence" value="ECO:0007669"/>
    <property type="project" value="InterPro"/>
</dbReference>
<evidence type="ECO:0000259" key="5">
    <source>
        <dbReference type="PROSITE" id="PS50893"/>
    </source>
</evidence>
<dbReference type="OrthoDB" id="9801958at2"/>
<dbReference type="Proteomes" id="UP000237350">
    <property type="component" value="Unassembled WGS sequence"/>
</dbReference>
<dbReference type="PROSITE" id="PS00211">
    <property type="entry name" value="ABC_TRANSPORTER_1"/>
    <property type="match status" value="1"/>
</dbReference>
<dbReference type="PANTHER" id="PTHR42788:SF13">
    <property type="entry name" value="ALIPHATIC SULFONATES IMPORT ATP-BINDING PROTEIN SSUB"/>
    <property type="match status" value="1"/>
</dbReference>
<proteinExistence type="predicted"/>
<feature type="domain" description="ABC transporter" evidence="5">
    <location>
        <begin position="4"/>
        <end position="235"/>
    </location>
</feature>
<evidence type="ECO:0000256" key="1">
    <source>
        <dbReference type="ARBA" id="ARBA00022448"/>
    </source>
</evidence>
<accession>A0A2S4JU25</accession>
<dbReference type="Pfam" id="PF00005">
    <property type="entry name" value="ABC_tran"/>
    <property type="match status" value="1"/>
</dbReference>
<keyword evidence="1" id="KW-0813">Transport</keyword>
<comment type="caution">
    <text evidence="6">The sequence shown here is derived from an EMBL/GenBank/DDBJ whole genome shotgun (WGS) entry which is preliminary data.</text>
</comment>
<organism evidence="6 7">
    <name type="scientific">Alkalispirochaeta sphaeroplastigenens</name>
    <dbReference type="NCBI Taxonomy" id="1187066"/>
    <lineage>
        <taxon>Bacteria</taxon>
        <taxon>Pseudomonadati</taxon>
        <taxon>Spirochaetota</taxon>
        <taxon>Spirochaetia</taxon>
        <taxon>Spirochaetales</taxon>
        <taxon>Spirochaetaceae</taxon>
        <taxon>Alkalispirochaeta</taxon>
    </lineage>
</organism>